<dbReference type="Proteomes" id="UP000236520">
    <property type="component" value="Unassembled WGS sequence"/>
</dbReference>
<feature type="region of interest" description="Disordered" evidence="1">
    <location>
        <begin position="1"/>
        <end position="35"/>
    </location>
</feature>
<proteinExistence type="predicted"/>
<dbReference type="EMBL" id="LJIW01000001">
    <property type="protein sequence ID" value="PNG95938.1"/>
    <property type="molecule type" value="Genomic_DNA"/>
</dbReference>
<dbReference type="AlphaFoldDB" id="A0A2J7Z6P0"/>
<name>A0A2J7Z6P0_STRMQ</name>
<accession>A0A2J7Z6P0</accession>
<evidence type="ECO:0000256" key="1">
    <source>
        <dbReference type="SAM" id="MobiDB-lite"/>
    </source>
</evidence>
<sequence>MKTRAVVPRGISTARPRSGTRPVEVEEPELGGVRL</sequence>
<keyword evidence="3" id="KW-1185">Reference proteome</keyword>
<evidence type="ECO:0000313" key="3">
    <source>
        <dbReference type="Proteomes" id="UP000236520"/>
    </source>
</evidence>
<comment type="caution">
    <text evidence="2">The sequence shown here is derived from an EMBL/GenBank/DDBJ whole genome shotgun (WGS) entry which is preliminary data.</text>
</comment>
<organism evidence="2 3">
    <name type="scientific">Streptomyces malaysiensis</name>
    <dbReference type="NCBI Taxonomy" id="92644"/>
    <lineage>
        <taxon>Bacteria</taxon>
        <taxon>Bacillati</taxon>
        <taxon>Actinomycetota</taxon>
        <taxon>Actinomycetes</taxon>
        <taxon>Kitasatosporales</taxon>
        <taxon>Streptomycetaceae</taxon>
        <taxon>Streptomyces</taxon>
        <taxon>Streptomyces violaceusniger group</taxon>
    </lineage>
</organism>
<gene>
    <name evidence="2" type="ORF">SMF913_11963</name>
</gene>
<reference evidence="2 3" key="1">
    <citation type="submission" date="2015-09" db="EMBL/GenBank/DDBJ databases">
        <title>Genome sequence, genome mining and natural product profiling of a biocontrol bacterium Streptomyces malaysiensis F913.</title>
        <authorList>
            <person name="Xu Y."/>
            <person name="Wei J."/>
            <person name="Xie J."/>
            <person name="Li T."/>
            <person name="Zhou Z."/>
        </authorList>
    </citation>
    <scope>NUCLEOTIDE SEQUENCE [LARGE SCALE GENOMIC DNA]</scope>
    <source>
        <strain evidence="2 3">F913</strain>
    </source>
</reference>
<evidence type="ECO:0000313" key="2">
    <source>
        <dbReference type="EMBL" id="PNG95938.1"/>
    </source>
</evidence>
<protein>
    <submittedName>
        <fullName evidence="2">Uncharacterized protein</fullName>
    </submittedName>
</protein>